<comment type="caution">
    <text evidence="1">The sequence shown here is derived from an EMBL/GenBank/DDBJ whole genome shotgun (WGS) entry which is preliminary data.</text>
</comment>
<organism evidence="1 2">
    <name type="scientific">Okeania hirsuta</name>
    <dbReference type="NCBI Taxonomy" id="1458930"/>
    <lineage>
        <taxon>Bacteria</taxon>
        <taxon>Bacillati</taxon>
        <taxon>Cyanobacteriota</taxon>
        <taxon>Cyanophyceae</taxon>
        <taxon>Oscillatoriophycideae</taxon>
        <taxon>Oscillatoriales</taxon>
        <taxon>Microcoleaceae</taxon>
        <taxon>Okeania</taxon>
    </lineage>
</organism>
<evidence type="ECO:0000313" key="1">
    <source>
        <dbReference type="EMBL" id="RQH12238.1"/>
    </source>
</evidence>
<protein>
    <submittedName>
        <fullName evidence="1">Uncharacterized protein</fullName>
    </submittedName>
</protein>
<keyword evidence="2" id="KW-1185">Reference proteome</keyword>
<reference evidence="1 2" key="1">
    <citation type="journal article" date="2018" name="ACS Chem. Biol.">
        <title>Ketoreductase domain dysfunction expands chemodiversity: malyngamide biosynthesis in the cyanobacterium Okeania hirsuta.</title>
        <authorList>
            <person name="Moss N.A."/>
            <person name="Leao T."/>
            <person name="Rankin M."/>
            <person name="McCullough T.M."/>
            <person name="Qu P."/>
            <person name="Korobeynikov A."/>
            <person name="Smith J.L."/>
            <person name="Gerwick L."/>
            <person name="Gerwick W.H."/>
        </authorList>
    </citation>
    <scope>NUCLEOTIDE SEQUENCE [LARGE SCALE GENOMIC DNA]</scope>
    <source>
        <strain evidence="1 2">PAB10Feb10-1</strain>
    </source>
</reference>
<name>A0A3N6N713_9CYAN</name>
<gene>
    <name evidence="1" type="ORF">D5R40_34840</name>
</gene>
<sequence length="122" mass="14144">QLRWAAVLPYGLLLFFSVVATKDYLNWNRARAAAYAWLHQEGISIEQMDAGYEYNGWYNYHRDPIQADGRSFWWVTDEDYLITFGLCKDIDPFKYSPIIGTSGGKRIKYGTAKGKVRAVPYF</sequence>
<dbReference type="Proteomes" id="UP000269154">
    <property type="component" value="Unassembled WGS sequence"/>
</dbReference>
<feature type="non-terminal residue" evidence="1">
    <location>
        <position position="1"/>
    </location>
</feature>
<dbReference type="EMBL" id="RCBY01000661">
    <property type="protein sequence ID" value="RQH12238.1"/>
    <property type="molecule type" value="Genomic_DNA"/>
</dbReference>
<dbReference type="AlphaFoldDB" id="A0A3N6N713"/>
<dbReference type="RefSeq" id="WP_205127886.1">
    <property type="nucleotide sequence ID" value="NZ_CAWOLW010000625.1"/>
</dbReference>
<accession>A0A3N6N713</accession>
<evidence type="ECO:0000313" key="2">
    <source>
        <dbReference type="Proteomes" id="UP000269154"/>
    </source>
</evidence>
<proteinExistence type="predicted"/>